<dbReference type="SUPFAM" id="SSF47781">
    <property type="entry name" value="RuvA domain 2-like"/>
    <property type="match status" value="1"/>
</dbReference>
<dbReference type="GO" id="GO:1901255">
    <property type="term" value="P:nucleotide-excision repair involved in interstrand cross-link repair"/>
    <property type="evidence" value="ECO:0007669"/>
    <property type="project" value="TreeGrafter"/>
</dbReference>
<evidence type="ECO:0000256" key="9">
    <source>
        <dbReference type="ARBA" id="ARBA00023242"/>
    </source>
</evidence>
<accession>A0A2T9Z3X2</accession>
<evidence type="ECO:0000256" key="3">
    <source>
        <dbReference type="ARBA" id="ARBA00022722"/>
    </source>
</evidence>
<sequence>MFPLLDFQNAIVQKLLHEDALSILAQGLGHIRIATELVRFCATNHSLVLVINSSSTQEQHILQSLLQANSTKNDELSNLHIVNTDTNPASRAKIYLQGGVLFVTSRILLVDILNQNIPLQLVTGILVFNAHSVSPDGNDAFILKLYRDNNSEGFIKAISEKPYHFVKDFNQLEKSLKLLQLRTAHLWPRFEVNIIENLSNKIKVIEVRQKMSIKMIEAQQTILDCTVATVNEIKKLNRYVDFDEFEYSISTDFQTKVRNSLNPYWHRVNQKTKQLVNDLGTLRFLMNILIEYNCVDFNDFLESLLLSNINSNQSIFRNNVDSAWMLTDSGNLLFNIAKERVFRINKNNLLDSFVPNRLKSLGFPADLQLVLEPQSKWDTLSSILDDINSKLSKNKDKGSNNHPILIMVDSEYSLQQISGYLNTRNKDIDVPHVVEAGKYTGISRNHVDHKVEHGKYNKLLIEHLQKYFFYKRRTNQVRKMSSHNNTLPNVEPSSNKNANITVNRNPQYKRRRVRGSSLAASTSRQSSILQNTSPLELEKQSEQIANRIPESENSYSSIQNEFMNHSTRYITASDDVDEYYGLIPNEDLIYIRAYDSSLNLQVLEDLKPSTVIMYSPDIYFIRQLEIYQAQFPESDIEIHFLVYDNSIEEQKYLNELRREKEAFAQLVHTNSTMVIPLQQSGLSKDIETEQRMSLLRSVAPLNFSGNSSNLTHNSLGKSIGSSKLKVIVDMREFRSSLPFALYKSRPKNSGPGQFVDVVPKTLLVGDYILHDKCCVERKSVADLVQSLSSGRLYTQATSMSNYYEFPILLIEFNSNLSFSLSNIWEYSSENALSDVCSKLVMLIISFPKLRILWSPSPASSANYFLDLKENHPEPDVDRAVGIGTDESSESIDAQYNNTSFGILESLPGVGQSNAYKVANKVSNLSELCNLSLEEMQKLLGKSNGKELFMFVNQTN</sequence>
<dbReference type="InterPro" id="IPR011335">
    <property type="entry name" value="Restrct_endonuc-II-like"/>
</dbReference>
<keyword evidence="13" id="KW-1185">Reference proteome</keyword>
<dbReference type="SMART" id="SM00891">
    <property type="entry name" value="ERCC4"/>
    <property type="match status" value="1"/>
</dbReference>
<dbReference type="PANTHER" id="PTHR10150:SF0">
    <property type="entry name" value="DNA REPAIR ENDONUCLEASE XPF"/>
    <property type="match status" value="1"/>
</dbReference>
<keyword evidence="4" id="KW-0255">Endonuclease</keyword>
<name>A0A2T9Z3X2_9FUNG</name>
<reference evidence="12 13" key="1">
    <citation type="journal article" date="2018" name="MBio">
        <title>Comparative Genomics Reveals the Core Gene Toolbox for the Fungus-Insect Symbiosis.</title>
        <authorList>
            <person name="Wang Y."/>
            <person name="Stata M."/>
            <person name="Wang W."/>
            <person name="Stajich J.E."/>
            <person name="White M.M."/>
            <person name="Moncalvo J.M."/>
        </authorList>
    </citation>
    <scope>NUCLEOTIDE SEQUENCE [LARGE SCALE GENOMIC DNA]</scope>
    <source>
        <strain evidence="12 13">AUS-77-4</strain>
    </source>
</reference>
<keyword evidence="3" id="KW-0540">Nuclease</keyword>
<dbReference type="Gene3D" id="3.40.50.10130">
    <property type="match status" value="1"/>
</dbReference>
<dbReference type="Pfam" id="PF21999">
    <property type="entry name" value="IMS_HHH_1"/>
    <property type="match status" value="1"/>
</dbReference>
<evidence type="ECO:0000256" key="5">
    <source>
        <dbReference type="ARBA" id="ARBA00022763"/>
    </source>
</evidence>
<dbReference type="CDD" id="cd20078">
    <property type="entry name" value="XPF_nuclease_XPF_euk"/>
    <property type="match status" value="1"/>
</dbReference>
<dbReference type="OrthoDB" id="361020at2759"/>
<feature type="region of interest" description="Disordered" evidence="10">
    <location>
        <begin position="482"/>
        <end position="532"/>
    </location>
</feature>
<keyword evidence="6" id="KW-0378">Hydrolase</keyword>
<proteinExistence type="inferred from homology"/>
<dbReference type="Proteomes" id="UP000245699">
    <property type="component" value="Unassembled WGS sequence"/>
</dbReference>
<comment type="caution">
    <text evidence="12">The sequence shown here is derived from an EMBL/GenBank/DDBJ whole genome shotgun (WGS) entry which is preliminary data.</text>
</comment>
<comment type="subcellular location">
    <subcellularLocation>
        <location evidence="1">Nucleus</location>
    </subcellularLocation>
</comment>
<keyword evidence="5" id="KW-0227">DNA damage</keyword>
<protein>
    <recommendedName>
        <fullName evidence="11">ERCC4 domain-containing protein</fullName>
    </recommendedName>
</protein>
<evidence type="ECO:0000256" key="2">
    <source>
        <dbReference type="ARBA" id="ARBA00010015"/>
    </source>
</evidence>
<feature type="domain" description="ERCC4" evidence="11">
    <location>
        <begin position="725"/>
        <end position="814"/>
    </location>
</feature>
<dbReference type="AlphaFoldDB" id="A0A2T9Z3X2"/>
<dbReference type="GO" id="GO:0003684">
    <property type="term" value="F:damaged DNA binding"/>
    <property type="evidence" value="ECO:0007669"/>
    <property type="project" value="TreeGrafter"/>
</dbReference>
<keyword evidence="9" id="KW-0539">Nucleus</keyword>
<dbReference type="GO" id="GO:0003887">
    <property type="term" value="F:DNA-directed DNA polymerase activity"/>
    <property type="evidence" value="ECO:0007669"/>
    <property type="project" value="InterPro"/>
</dbReference>
<dbReference type="GO" id="GO:0000724">
    <property type="term" value="P:double-strand break repair via homologous recombination"/>
    <property type="evidence" value="ECO:0007669"/>
    <property type="project" value="TreeGrafter"/>
</dbReference>
<evidence type="ECO:0000256" key="10">
    <source>
        <dbReference type="SAM" id="MobiDB-lite"/>
    </source>
</evidence>
<dbReference type="GO" id="GO:0000014">
    <property type="term" value="F:single-stranded DNA endodeoxyribonuclease activity"/>
    <property type="evidence" value="ECO:0007669"/>
    <property type="project" value="TreeGrafter"/>
</dbReference>
<organism evidence="12 13">
    <name type="scientific">Furculomyces boomerangus</name>
    <dbReference type="NCBI Taxonomy" id="61424"/>
    <lineage>
        <taxon>Eukaryota</taxon>
        <taxon>Fungi</taxon>
        <taxon>Fungi incertae sedis</taxon>
        <taxon>Zoopagomycota</taxon>
        <taxon>Kickxellomycotina</taxon>
        <taxon>Harpellomycetes</taxon>
        <taxon>Harpellales</taxon>
        <taxon>Harpellaceae</taxon>
        <taxon>Furculomyces</taxon>
    </lineage>
</organism>
<evidence type="ECO:0000256" key="6">
    <source>
        <dbReference type="ARBA" id="ARBA00022801"/>
    </source>
</evidence>
<evidence type="ECO:0000256" key="4">
    <source>
        <dbReference type="ARBA" id="ARBA00022759"/>
    </source>
</evidence>
<dbReference type="Gene3D" id="1.10.150.20">
    <property type="entry name" value="5' to 3' exonuclease, C-terminal subdomain"/>
    <property type="match status" value="1"/>
</dbReference>
<evidence type="ECO:0000259" key="11">
    <source>
        <dbReference type="SMART" id="SM00891"/>
    </source>
</evidence>
<dbReference type="FunFam" id="3.40.50.10130:FF:000002">
    <property type="entry name" value="DNA repair endonuclease XPF"/>
    <property type="match status" value="1"/>
</dbReference>
<dbReference type="STRING" id="61424.A0A2T9Z3X2"/>
<evidence type="ECO:0000313" key="12">
    <source>
        <dbReference type="EMBL" id="PVU99261.1"/>
    </source>
</evidence>
<comment type="similarity">
    <text evidence="2">Belongs to the XPF family.</text>
</comment>
<keyword evidence="7" id="KW-0238">DNA-binding</keyword>
<feature type="compositionally biased region" description="Low complexity" evidence="10">
    <location>
        <begin position="516"/>
        <end position="527"/>
    </location>
</feature>
<dbReference type="InterPro" id="IPR053848">
    <property type="entry name" value="IMS_HHH_1"/>
</dbReference>
<gene>
    <name evidence="12" type="ORF">BB559_000872</name>
</gene>
<dbReference type="InterPro" id="IPR006166">
    <property type="entry name" value="ERCC4_domain"/>
</dbReference>
<evidence type="ECO:0000256" key="8">
    <source>
        <dbReference type="ARBA" id="ARBA00023204"/>
    </source>
</evidence>
<evidence type="ECO:0000256" key="1">
    <source>
        <dbReference type="ARBA" id="ARBA00004123"/>
    </source>
</evidence>
<dbReference type="GO" id="GO:0000712">
    <property type="term" value="P:resolution of meiotic recombination intermediates"/>
    <property type="evidence" value="ECO:0007669"/>
    <property type="project" value="TreeGrafter"/>
</dbReference>
<evidence type="ECO:0000256" key="7">
    <source>
        <dbReference type="ARBA" id="ARBA00023125"/>
    </source>
</evidence>
<feature type="compositionally biased region" description="Polar residues" evidence="10">
    <location>
        <begin position="482"/>
        <end position="506"/>
    </location>
</feature>
<evidence type="ECO:0000313" key="13">
    <source>
        <dbReference type="Proteomes" id="UP000245699"/>
    </source>
</evidence>
<dbReference type="SUPFAM" id="SSF52980">
    <property type="entry name" value="Restriction endonuclease-like"/>
    <property type="match status" value="1"/>
</dbReference>
<dbReference type="EMBL" id="MBFT01000046">
    <property type="protein sequence ID" value="PVU99261.1"/>
    <property type="molecule type" value="Genomic_DNA"/>
</dbReference>
<dbReference type="GO" id="GO:0003697">
    <property type="term" value="F:single-stranded DNA binding"/>
    <property type="evidence" value="ECO:0007669"/>
    <property type="project" value="TreeGrafter"/>
</dbReference>
<dbReference type="InterPro" id="IPR047520">
    <property type="entry name" value="XPF_nuclease"/>
</dbReference>
<dbReference type="PANTHER" id="PTHR10150">
    <property type="entry name" value="DNA REPAIR ENDONUCLEASE XPF"/>
    <property type="match status" value="1"/>
</dbReference>
<dbReference type="InterPro" id="IPR010994">
    <property type="entry name" value="RuvA_2-like"/>
</dbReference>
<keyword evidence="8" id="KW-0234">DNA repair</keyword>
<dbReference type="Pfam" id="PF02732">
    <property type="entry name" value="ERCC4"/>
    <property type="match status" value="1"/>
</dbReference>
<dbReference type="GO" id="GO:0000110">
    <property type="term" value="C:nucleotide-excision repair factor 1 complex"/>
    <property type="evidence" value="ECO:0007669"/>
    <property type="project" value="TreeGrafter"/>
</dbReference>